<accession>A0ABR6D3G4</accession>
<evidence type="ECO:0000313" key="2">
    <source>
        <dbReference type="Proteomes" id="UP000572670"/>
    </source>
</evidence>
<sequence>MPLFDYEHIVEYSQVRTHEADNIVLLCPNHHALKTRKQMSTAELRGASEAPFNRGKGVTTPRDFSSFQPPAKLIIGTNVAVIGAAGGSALQVDGQDLLRFDFVEGRLVLGVDIEDSRGQLLLKVESGELIHSTTEWDYEYVANRLRIRAAPGEIVLDIVFDYESNAVEVVSGFVSRNGVDILFNKNGLVVLNNMALMSNCTNVASSVAYSLGDPLPAEGVGIAIEIPRGPYDRDAAIEEGRKRLSEVPTLTAPTEVPDRFSMPPLPPGGAWLPLTPGVQESIQHSAVKCNIPWYLSDRS</sequence>
<dbReference type="CDD" id="cd00085">
    <property type="entry name" value="HNHc"/>
    <property type="match status" value="1"/>
</dbReference>
<keyword evidence="2" id="KW-1185">Reference proteome</keyword>
<proteinExistence type="predicted"/>
<dbReference type="Proteomes" id="UP000572670">
    <property type="component" value="Unassembled WGS sequence"/>
</dbReference>
<protein>
    <submittedName>
        <fullName evidence="1">Trigger factor</fullName>
    </submittedName>
</protein>
<reference evidence="1 2" key="1">
    <citation type="submission" date="2020-08" db="EMBL/GenBank/DDBJ databases">
        <title>Sequencing the genomes of 1000 actinobacteria strains.</title>
        <authorList>
            <person name="Klenk H.-P."/>
        </authorList>
    </citation>
    <scope>NUCLEOTIDE SEQUENCE [LARGE SCALE GENOMIC DNA]</scope>
    <source>
        <strain evidence="1 2">DSM 21948</strain>
    </source>
</reference>
<organism evidence="1 2">
    <name type="scientific">Micrococcus yunnanensis</name>
    <dbReference type="NCBI Taxonomy" id="566027"/>
    <lineage>
        <taxon>Bacteria</taxon>
        <taxon>Bacillati</taxon>
        <taxon>Actinomycetota</taxon>
        <taxon>Actinomycetes</taxon>
        <taxon>Micrococcales</taxon>
        <taxon>Micrococcaceae</taxon>
        <taxon>Micrococcus</taxon>
    </lineage>
</organism>
<evidence type="ECO:0000313" key="1">
    <source>
        <dbReference type="EMBL" id="MBA9060318.1"/>
    </source>
</evidence>
<gene>
    <name evidence="1" type="ORF">HDA34_002025</name>
</gene>
<comment type="caution">
    <text evidence="1">The sequence shown here is derived from an EMBL/GenBank/DDBJ whole genome shotgun (WGS) entry which is preliminary data.</text>
</comment>
<dbReference type="EMBL" id="JACJIK010000001">
    <property type="protein sequence ID" value="MBA9060318.1"/>
    <property type="molecule type" value="Genomic_DNA"/>
</dbReference>
<name>A0ABR6D3G4_9MICC</name>
<dbReference type="InterPro" id="IPR003615">
    <property type="entry name" value="HNH_nuc"/>
</dbReference>